<feature type="compositionally biased region" description="Polar residues" evidence="1">
    <location>
        <begin position="985"/>
        <end position="996"/>
    </location>
</feature>
<dbReference type="InterPro" id="IPR004242">
    <property type="entry name" value="Transposase_21"/>
</dbReference>
<organism evidence="5 6">
    <name type="scientific">Lolium multiflorum</name>
    <name type="common">Italian ryegrass</name>
    <name type="synonym">Lolium perenne subsp. multiflorum</name>
    <dbReference type="NCBI Taxonomy" id="4521"/>
    <lineage>
        <taxon>Eukaryota</taxon>
        <taxon>Viridiplantae</taxon>
        <taxon>Streptophyta</taxon>
        <taxon>Embryophyta</taxon>
        <taxon>Tracheophyta</taxon>
        <taxon>Spermatophyta</taxon>
        <taxon>Magnoliopsida</taxon>
        <taxon>Liliopsida</taxon>
        <taxon>Poales</taxon>
        <taxon>Poaceae</taxon>
        <taxon>BOP clade</taxon>
        <taxon>Pooideae</taxon>
        <taxon>Poodae</taxon>
        <taxon>Poeae</taxon>
        <taxon>Poeae Chloroplast Group 2 (Poeae type)</taxon>
        <taxon>Loliodinae</taxon>
        <taxon>Loliinae</taxon>
        <taxon>Lolium</taxon>
    </lineage>
</organism>
<dbReference type="Proteomes" id="UP001231189">
    <property type="component" value="Unassembled WGS sequence"/>
</dbReference>
<dbReference type="PANTHER" id="PTHR10775">
    <property type="entry name" value="OS08G0208400 PROTEIN"/>
    <property type="match status" value="1"/>
</dbReference>
<dbReference type="InterPro" id="IPR037056">
    <property type="entry name" value="RNase_H1_N_sf"/>
</dbReference>
<dbReference type="InterPro" id="IPR038765">
    <property type="entry name" value="Papain-like_cys_pep_sf"/>
</dbReference>
<evidence type="ECO:0000313" key="6">
    <source>
        <dbReference type="Proteomes" id="UP001231189"/>
    </source>
</evidence>
<feature type="compositionally biased region" description="Basic and acidic residues" evidence="1">
    <location>
        <begin position="14"/>
        <end position="48"/>
    </location>
</feature>
<feature type="compositionally biased region" description="Low complexity" evidence="1">
    <location>
        <begin position="1501"/>
        <end position="1511"/>
    </location>
</feature>
<name>A0AAD8S6L8_LOLMU</name>
<reference evidence="5" key="1">
    <citation type="submission" date="2023-07" db="EMBL/GenBank/DDBJ databases">
        <title>A chromosome-level genome assembly of Lolium multiflorum.</title>
        <authorList>
            <person name="Chen Y."/>
            <person name="Copetti D."/>
            <person name="Kolliker R."/>
            <person name="Studer B."/>
        </authorList>
    </citation>
    <scope>NUCLEOTIDE SEQUENCE</scope>
    <source>
        <strain evidence="5">02402/16</strain>
        <tissue evidence="5">Leaf</tissue>
    </source>
</reference>
<keyword evidence="2" id="KW-1133">Transmembrane helix</keyword>
<protein>
    <recommendedName>
        <fullName evidence="7">DUF4218 domain-containing protein</fullName>
    </recommendedName>
</protein>
<dbReference type="SUPFAM" id="SSF54001">
    <property type="entry name" value="Cysteine proteinases"/>
    <property type="match status" value="1"/>
</dbReference>
<feature type="region of interest" description="Disordered" evidence="1">
    <location>
        <begin position="981"/>
        <end position="1117"/>
    </location>
</feature>
<dbReference type="InterPro" id="IPR025452">
    <property type="entry name" value="DUF4218"/>
</dbReference>
<feature type="region of interest" description="Disordered" evidence="1">
    <location>
        <begin position="1"/>
        <end position="67"/>
    </location>
</feature>
<feature type="compositionally biased region" description="Pro residues" evidence="1">
    <location>
        <begin position="1021"/>
        <end position="1036"/>
    </location>
</feature>
<feature type="region of interest" description="Disordered" evidence="1">
    <location>
        <begin position="1383"/>
        <end position="1408"/>
    </location>
</feature>
<feature type="domain" description="DUF4218" evidence="4">
    <location>
        <begin position="604"/>
        <end position="699"/>
    </location>
</feature>
<evidence type="ECO:0000259" key="4">
    <source>
        <dbReference type="Pfam" id="PF13960"/>
    </source>
</evidence>
<feature type="compositionally biased region" description="Pro residues" evidence="1">
    <location>
        <begin position="1512"/>
        <end position="1525"/>
    </location>
</feature>
<feature type="domain" description="Ribonuclease H1 N-terminal" evidence="3">
    <location>
        <begin position="1854"/>
        <end position="1894"/>
    </location>
</feature>
<proteinExistence type="predicted"/>
<dbReference type="Pfam" id="PF13960">
    <property type="entry name" value="DUF4218"/>
    <property type="match status" value="1"/>
</dbReference>
<keyword evidence="2" id="KW-0472">Membrane</keyword>
<evidence type="ECO:0000259" key="3">
    <source>
        <dbReference type="Pfam" id="PF01693"/>
    </source>
</evidence>
<feature type="transmembrane region" description="Helical" evidence="2">
    <location>
        <begin position="1910"/>
        <end position="1928"/>
    </location>
</feature>
<sequence length="1929" mass="218216">MQDNQARPAPSNGAHEDHVERDDYHHEEDYHHADGDYHHEQEVGGEDHHEEEDAGGEHHHDEEEDSGATPLISALRDSHVQDLLLQETSNDRVAARERAKLSQMEKDGMTPIFPGCRPQDTRLHVTLDYLQMKTQNKWTDSSFSKNLKFWHDRLPEGNTLPSSTEEAKKVVCPLDLPHEKYHACINDCVIYRCEYKDRTTCPVCGHGRYKVGNKKVPRKVVWYFPITPRLQRYFVDPKEAKLMQWHAERQKPEEDPEMGYMLTHPSDAGQWQALDIAFPRFGGDARNIRLGMSTDGLNPFGNQSSTHSTWPVFVWPYNLPPWLCTKQRYIHLSILIQGPKQPGVDMHLYLGLLKEELDTLWKTPPRTWDAYTRTYFDMRAALITTVTDYPGYAYVSAQVGHGFNGCVKCMDDTPHLQLPRDPGSSKTVYPGARRWLRLDHPWRKRGDLFNGKDEPDGPPRPRSGAEIDDLLKNWKECPAPGKKRPKPEPLLGVWKARSVFHDLEYWKVLHTPHSLDVMHITKNVTESLLGTLCNSEKSKDGPKARYDLKHFGIRKDLQAPDTDDDDDDDEQTEGTQRLRKRAKKNAVQLPAACFTTSPDESIGVRQLKMLQDEIVVILCELEIYFPPAFCDICVHLLLHVVEDIKQLGPTFLHNMMPFERQNGVMKGYVRNRARPDASMAKGFLTYECISFCQNYLSTEDDEDHVGLPPRTHLGRLAGVGHREGYRSVHVGIENRRDDFERAHRVALQHLKLTEPFVQEHKSMVEQNYIDMGRPRKMGDVTKKHNSSFTRWFKQTQLAEAQRNTPSTEDEKLIYTLSQGPAQNLRTYQGYDINGYRFYTEEKDRNSENQNSGVTMLSYADDETNVKERFFGRIEEIWELNYCGETVPMFRVRWAKKVEKEGRYFTTMVIPDAKSKNASAKNEPWVLGSQVDQCFFITDPSRPSRVVVRRGKRSIIGMQGDANEEDLDKNGDPKMEEEFDRHFDMPTTSKRAPTVLSQPPPSAEEEEDRHRLAPPRRRRTATPPPPSRTPEPEPPPQIEEEEDRHAAAEEEDEEDNAATIATLRRRHSDEELTKAGPSSQGSTEPWDTPFNRAMNKYKERELDKPPTSGGRVSGFGTSMKLSEYYGSDAKTRKLERRSSAKDKSEVQELKKKVETLEKLVAEKPVENTEMMKKLLDEKIRQIIPPGLMEGLAAWNAGGQVGPIHVPSISGSNSSFHVSPTVPLHPTPASGLHQTPPQLQPPPQLQLVASTPPTAALVSTVAEIDAIKEDEPCILLQTVEPGGKLVEVASGLVMPSRVMHGARLAEDVAKVKFVWGGGLPSGKKSTGATSPIIRPKIASADDTLKETAVAAPTTLKEPAVAAATRKEPTIAVTTRRHKQLLGALPQRPSTRRTVRQATASQPPPPKVQDMAPLDGNDVEDDDDIDAYINTGACSQDMYMPPMDEQAFRTHSDQLSRPPTVTKQRLVFTGLSQDTPPEAGNPAQVKPATVFSPNTLRKTIIGEPPKSTPATSEAPPAPEAPPSAPQAPPVGQAKKGRKRGGKKGASSSQPAPKRIRADDMVPPTPDGLPRCHEAGKPILPPDMEHLASGPMLPLQHCIQYQESVLLKEKDPNYPVFSVKVPSDQHFVNEDPADIFFIAFEDVFNLFHSKRLDYNLVRLYAINLQMKINRERPPHIAVADPYYMRDSQLQDGSSTRTKAVRYLESFMLMNKEKNTILLPVFPEDKYCTLIILCPKWSLAQYFDSSNTTTKKDYRRIRGVLDEAILGYSKNGGTFDKKGEFVRPDTKKLGFKHVIDFPCIKQPAGSIKEAFYVLHHLKGFVEDAEMMSLPPSKRDPIKMSGEINDDDLREDFHRLQMTYYVVFEGRVPGVYEEWEECKKQVHKFSGNCYKGYPTRHEAVAKWRAHQAKKSKMKTFLVLSLLLTIVAAVLYFILV</sequence>
<feature type="compositionally biased region" description="Polar residues" evidence="1">
    <location>
        <begin position="1075"/>
        <end position="1084"/>
    </location>
</feature>
<comment type="caution">
    <text evidence="5">The sequence shown here is derived from an EMBL/GenBank/DDBJ whole genome shotgun (WGS) entry which is preliminary data.</text>
</comment>
<dbReference type="Gene3D" id="3.40.395.10">
    <property type="entry name" value="Adenoviral Proteinase, Chain A"/>
    <property type="match status" value="1"/>
</dbReference>
<gene>
    <name evidence="5" type="ORF">QYE76_064334</name>
</gene>
<evidence type="ECO:0000313" key="5">
    <source>
        <dbReference type="EMBL" id="KAK1646529.1"/>
    </source>
</evidence>
<accession>A0AAD8S6L8</accession>
<dbReference type="Pfam" id="PF02992">
    <property type="entry name" value="Transposase_21"/>
    <property type="match status" value="1"/>
</dbReference>
<evidence type="ECO:0008006" key="7">
    <source>
        <dbReference type="Google" id="ProtNLM"/>
    </source>
</evidence>
<keyword evidence="6" id="KW-1185">Reference proteome</keyword>
<dbReference type="Gene3D" id="3.40.970.10">
    <property type="entry name" value="Ribonuclease H1, N-terminal domain"/>
    <property type="match status" value="1"/>
</dbReference>
<feature type="region of interest" description="Disordered" evidence="1">
    <location>
        <begin position="956"/>
        <end position="975"/>
    </location>
</feature>
<dbReference type="EMBL" id="JAUUTY010000004">
    <property type="protein sequence ID" value="KAK1646529.1"/>
    <property type="molecule type" value="Genomic_DNA"/>
</dbReference>
<dbReference type="InterPro" id="IPR011320">
    <property type="entry name" value="RNase_H1_N"/>
</dbReference>
<keyword evidence="2" id="KW-0812">Transmembrane</keyword>
<dbReference type="PANTHER" id="PTHR10775:SF185">
    <property type="entry name" value="OS08G0208400 PROTEIN"/>
    <property type="match status" value="1"/>
</dbReference>
<evidence type="ECO:0000256" key="2">
    <source>
        <dbReference type="SAM" id="Phobius"/>
    </source>
</evidence>
<dbReference type="InterPro" id="IPR009027">
    <property type="entry name" value="Ribosomal_bL9/RNase_H1_N"/>
</dbReference>
<feature type="region of interest" description="Disordered" evidence="1">
    <location>
        <begin position="447"/>
        <end position="466"/>
    </location>
</feature>
<feature type="region of interest" description="Disordered" evidence="1">
    <location>
        <begin position="1468"/>
        <end position="1579"/>
    </location>
</feature>
<evidence type="ECO:0000256" key="1">
    <source>
        <dbReference type="SAM" id="MobiDB-lite"/>
    </source>
</evidence>
<dbReference type="SUPFAM" id="SSF55658">
    <property type="entry name" value="L9 N-domain-like"/>
    <property type="match status" value="1"/>
</dbReference>
<dbReference type="Pfam" id="PF01693">
    <property type="entry name" value="Cauli_VI"/>
    <property type="match status" value="1"/>
</dbReference>